<dbReference type="InterPro" id="IPR000092">
    <property type="entry name" value="Polyprenyl_synt"/>
</dbReference>
<name>A0ABY7JY43_9ACTN</name>
<dbReference type="PROSITE" id="PS00444">
    <property type="entry name" value="POLYPRENYL_SYNTHASE_2"/>
    <property type="match status" value="1"/>
</dbReference>
<keyword evidence="5" id="KW-1185">Reference proteome</keyword>
<accession>A0ABY7JY43</accession>
<dbReference type="InterPro" id="IPR008949">
    <property type="entry name" value="Isoprenoid_synthase_dom_sf"/>
</dbReference>
<dbReference type="PROSITE" id="PS00723">
    <property type="entry name" value="POLYPRENYL_SYNTHASE_1"/>
    <property type="match status" value="1"/>
</dbReference>
<evidence type="ECO:0000313" key="5">
    <source>
        <dbReference type="Proteomes" id="UP001164693"/>
    </source>
</evidence>
<keyword evidence="2" id="KW-0460">Magnesium</keyword>
<proteinExistence type="inferred from homology"/>
<dbReference type="Pfam" id="PF00348">
    <property type="entry name" value="polyprenyl_synt"/>
    <property type="match status" value="1"/>
</dbReference>
<protein>
    <submittedName>
        <fullName evidence="4">Polyprenyl synthetase family protein</fullName>
    </submittedName>
</protein>
<dbReference type="PANTHER" id="PTHR12001">
    <property type="entry name" value="GERANYLGERANYL PYROPHOSPHATE SYNTHASE"/>
    <property type="match status" value="1"/>
</dbReference>
<dbReference type="SUPFAM" id="SSF48576">
    <property type="entry name" value="Terpenoid synthases"/>
    <property type="match status" value="1"/>
</dbReference>
<keyword evidence="1" id="KW-0479">Metal-binding</keyword>
<organism evidence="4 5">
    <name type="scientific">Jatrophihabitans cynanchi</name>
    <dbReference type="NCBI Taxonomy" id="2944128"/>
    <lineage>
        <taxon>Bacteria</taxon>
        <taxon>Bacillati</taxon>
        <taxon>Actinomycetota</taxon>
        <taxon>Actinomycetes</taxon>
        <taxon>Jatrophihabitantales</taxon>
        <taxon>Jatrophihabitantaceae</taxon>
        <taxon>Jatrophihabitans</taxon>
    </lineage>
</organism>
<dbReference type="Gene3D" id="1.10.600.10">
    <property type="entry name" value="Farnesyl Diphosphate Synthase"/>
    <property type="match status" value="1"/>
</dbReference>
<dbReference type="Proteomes" id="UP001164693">
    <property type="component" value="Chromosome"/>
</dbReference>
<gene>
    <name evidence="4" type="ORF">M6B22_00945</name>
</gene>
<dbReference type="RefSeq" id="WP_269443887.1">
    <property type="nucleotide sequence ID" value="NZ_CP097463.1"/>
</dbReference>
<evidence type="ECO:0000256" key="3">
    <source>
        <dbReference type="RuleBase" id="RU004466"/>
    </source>
</evidence>
<dbReference type="SFLD" id="SFLDS00005">
    <property type="entry name" value="Isoprenoid_Synthase_Type_I"/>
    <property type="match status" value="1"/>
</dbReference>
<dbReference type="SFLD" id="SFLDG01017">
    <property type="entry name" value="Polyprenyl_Transferase_Like"/>
    <property type="match status" value="1"/>
</dbReference>
<evidence type="ECO:0000256" key="2">
    <source>
        <dbReference type="ARBA" id="ARBA00022842"/>
    </source>
</evidence>
<reference evidence="4" key="1">
    <citation type="submission" date="2022-05" db="EMBL/GenBank/DDBJ databases">
        <title>Jatrophihabitans sp. SB3-54 whole genome sequence.</title>
        <authorList>
            <person name="Suh M.K."/>
            <person name="Eom M.K."/>
            <person name="Kim J.S."/>
            <person name="Kim H.S."/>
            <person name="Do H.E."/>
            <person name="Shin Y.K."/>
            <person name="Lee J.-S."/>
        </authorList>
    </citation>
    <scope>NUCLEOTIDE SEQUENCE</scope>
    <source>
        <strain evidence="4">SB3-54</strain>
    </source>
</reference>
<evidence type="ECO:0000313" key="4">
    <source>
        <dbReference type="EMBL" id="WAX57349.1"/>
    </source>
</evidence>
<dbReference type="EMBL" id="CP097463">
    <property type="protein sequence ID" value="WAX57349.1"/>
    <property type="molecule type" value="Genomic_DNA"/>
</dbReference>
<evidence type="ECO:0000256" key="1">
    <source>
        <dbReference type="ARBA" id="ARBA00022723"/>
    </source>
</evidence>
<comment type="similarity">
    <text evidence="3">Belongs to the FPP/GGPP synthase family.</text>
</comment>
<dbReference type="InterPro" id="IPR033749">
    <property type="entry name" value="Polyprenyl_synt_CS"/>
</dbReference>
<dbReference type="PANTHER" id="PTHR12001:SF71">
    <property type="entry name" value="(2E,6E)-FARNESYL DIPHOSPHATE SYNTHASE"/>
    <property type="match status" value="1"/>
</dbReference>
<keyword evidence="3" id="KW-0808">Transferase</keyword>
<sequence length="345" mass="35725">MTDTLSTRSAPMRTPPAIARACELVEPALRAAVAGLADERMRLVASYQLGWCDADGTPVEGGGGKMIRPTLAVLSAQAVGGDPQAGVPGAVALELVHNFSLLHDDIMDRDTERRHRPTGWVAFGEGQAILAGNAMLTAAVEVITAGAPHTLPHLLGAVQHLISGQSEDLALERRPDAALEDVLRMEEGKTAALLACASSIGALAAGAPEPSLRALGEFGRLMGLAFQLVDDVLGVVGDPVVTGKSASSDVRAGKRSAAVVAALGAGLPQSAELAELLRPGPPETEADVTRARELIVAAGGIDWALDEADRLLDCALRSLHQVQPASPAAVADLEEVARFIVARDR</sequence>
<dbReference type="CDD" id="cd00685">
    <property type="entry name" value="Trans_IPPS_HT"/>
    <property type="match status" value="1"/>
</dbReference>